<dbReference type="SUPFAM" id="SSF50494">
    <property type="entry name" value="Trypsin-like serine proteases"/>
    <property type="match status" value="1"/>
</dbReference>
<dbReference type="PANTHER" id="PTHR24260">
    <property type="match status" value="1"/>
</dbReference>
<dbReference type="Gene3D" id="2.40.10.10">
    <property type="entry name" value="Trypsin-like serine proteases"/>
    <property type="match status" value="2"/>
</dbReference>
<dbReference type="AlphaFoldDB" id="A0A226EU63"/>
<dbReference type="InterPro" id="IPR043504">
    <property type="entry name" value="Peptidase_S1_PA_chymotrypsin"/>
</dbReference>
<evidence type="ECO:0000256" key="1">
    <source>
        <dbReference type="SAM" id="MobiDB-lite"/>
    </source>
</evidence>
<dbReference type="PROSITE" id="PS50240">
    <property type="entry name" value="TRYPSIN_DOM"/>
    <property type="match status" value="1"/>
</dbReference>
<sequence length="393" mass="43125">MIKLAFICILFPLFCGNTAYGYPNKEIGWGEHVEFNNIVRLKSTCHGVVIATKPIFGVLITAHCFFHDNGSRIKPRPNLVFNGRDVNTNEQKTWETDNYDTIIFPKFNYKLKSHDVAILILRDSWKPFVKNPVPILPYLIFSKLHPKVYFYSGLNESTVHQLPVDLVSPRYCKKLHGQKQYCGQLCSFDPNNTISKGHSGSPLITTDELNGGDFVGGLVSYEYIRTGRINITVLTNLAPYLDWANLCLGGNFMAQLLVGSILRLIMKPPKKRPQSMRSPASTDVELGGAGGTAVAVSPDGLTPEEEAYEAKKQRIIKIAWIVGGLLIVCWLLEIPLLPMLKNAAKWAEKSLKHADKQGAGGGVDGEGTTGATSGDSSSADILSTLGAALSSMR</sequence>
<evidence type="ECO:0000256" key="3">
    <source>
        <dbReference type="SAM" id="SignalP"/>
    </source>
</evidence>
<evidence type="ECO:0000313" key="5">
    <source>
        <dbReference type="EMBL" id="OXA61153.1"/>
    </source>
</evidence>
<comment type="caution">
    <text evidence="5">The sequence shown here is derived from an EMBL/GenBank/DDBJ whole genome shotgun (WGS) entry which is preliminary data.</text>
</comment>
<name>A0A226EU63_FOLCA</name>
<organism evidence="5 6">
    <name type="scientific">Folsomia candida</name>
    <name type="common">Springtail</name>
    <dbReference type="NCBI Taxonomy" id="158441"/>
    <lineage>
        <taxon>Eukaryota</taxon>
        <taxon>Metazoa</taxon>
        <taxon>Ecdysozoa</taxon>
        <taxon>Arthropoda</taxon>
        <taxon>Hexapoda</taxon>
        <taxon>Collembola</taxon>
        <taxon>Entomobryomorpha</taxon>
        <taxon>Isotomoidea</taxon>
        <taxon>Isotomidae</taxon>
        <taxon>Proisotominae</taxon>
        <taxon>Folsomia</taxon>
    </lineage>
</organism>
<feature type="transmembrane region" description="Helical" evidence="2">
    <location>
        <begin position="243"/>
        <end position="266"/>
    </location>
</feature>
<feature type="transmembrane region" description="Helical" evidence="2">
    <location>
        <begin position="318"/>
        <end position="340"/>
    </location>
</feature>
<dbReference type="GO" id="GO:0006508">
    <property type="term" value="P:proteolysis"/>
    <property type="evidence" value="ECO:0007669"/>
    <property type="project" value="UniProtKB-KW"/>
</dbReference>
<evidence type="ECO:0000256" key="2">
    <source>
        <dbReference type="SAM" id="Phobius"/>
    </source>
</evidence>
<dbReference type="SMART" id="SM00020">
    <property type="entry name" value="Tryp_SPc"/>
    <property type="match status" value="1"/>
</dbReference>
<evidence type="ECO:0000313" key="6">
    <source>
        <dbReference type="Proteomes" id="UP000198287"/>
    </source>
</evidence>
<accession>A0A226EU63</accession>
<dbReference type="EMBL" id="LNIX01000002">
    <property type="protein sequence ID" value="OXA61153.1"/>
    <property type="molecule type" value="Genomic_DNA"/>
</dbReference>
<keyword evidence="2" id="KW-1133">Transmembrane helix</keyword>
<keyword evidence="2" id="KW-0812">Transmembrane</keyword>
<reference evidence="5 6" key="1">
    <citation type="submission" date="2015-12" db="EMBL/GenBank/DDBJ databases">
        <title>The genome of Folsomia candida.</title>
        <authorList>
            <person name="Faddeeva A."/>
            <person name="Derks M.F."/>
            <person name="Anvar Y."/>
            <person name="Smit S."/>
            <person name="Van Straalen N."/>
            <person name="Roelofs D."/>
        </authorList>
    </citation>
    <scope>NUCLEOTIDE SEQUENCE [LARGE SCALE GENOMIC DNA]</scope>
    <source>
        <strain evidence="5 6">VU population</strain>
        <tissue evidence="5">Whole body</tissue>
    </source>
</reference>
<keyword evidence="5" id="KW-0378">Hydrolase</keyword>
<keyword evidence="2" id="KW-0472">Membrane</keyword>
<protein>
    <submittedName>
        <fullName evidence="5">Mast cell protease 1</fullName>
    </submittedName>
</protein>
<feature type="signal peptide" evidence="3">
    <location>
        <begin position="1"/>
        <end position="21"/>
    </location>
</feature>
<keyword evidence="5" id="KW-0645">Protease</keyword>
<feature type="compositionally biased region" description="Gly residues" evidence="1">
    <location>
        <begin position="358"/>
        <end position="368"/>
    </location>
</feature>
<keyword evidence="6" id="KW-1185">Reference proteome</keyword>
<dbReference type="GO" id="GO:0004252">
    <property type="term" value="F:serine-type endopeptidase activity"/>
    <property type="evidence" value="ECO:0007669"/>
    <property type="project" value="InterPro"/>
</dbReference>
<dbReference type="InterPro" id="IPR009003">
    <property type="entry name" value="Peptidase_S1_PA"/>
</dbReference>
<gene>
    <name evidence="5" type="ORF">Fcan01_04837</name>
</gene>
<dbReference type="Pfam" id="PF00089">
    <property type="entry name" value="Trypsin"/>
    <property type="match status" value="1"/>
</dbReference>
<evidence type="ECO:0000259" key="4">
    <source>
        <dbReference type="PROSITE" id="PS50240"/>
    </source>
</evidence>
<keyword evidence="3" id="KW-0732">Signal</keyword>
<dbReference type="PANTHER" id="PTHR24260:SF136">
    <property type="entry name" value="GH08193P-RELATED"/>
    <property type="match status" value="1"/>
</dbReference>
<dbReference type="InterPro" id="IPR001254">
    <property type="entry name" value="Trypsin_dom"/>
</dbReference>
<feature type="region of interest" description="Disordered" evidence="1">
    <location>
        <begin position="355"/>
        <end position="379"/>
    </location>
</feature>
<feature type="domain" description="Peptidase S1" evidence="4">
    <location>
        <begin position="13"/>
        <end position="249"/>
    </location>
</feature>
<feature type="chain" id="PRO_5011991113" evidence="3">
    <location>
        <begin position="22"/>
        <end position="393"/>
    </location>
</feature>
<feature type="compositionally biased region" description="Low complexity" evidence="1">
    <location>
        <begin position="369"/>
        <end position="379"/>
    </location>
</feature>
<dbReference type="Proteomes" id="UP000198287">
    <property type="component" value="Unassembled WGS sequence"/>
</dbReference>
<dbReference type="InterPro" id="IPR051333">
    <property type="entry name" value="CLIP_Serine_Protease"/>
</dbReference>
<proteinExistence type="predicted"/>